<dbReference type="AlphaFoldDB" id="A0A9N7TST8"/>
<evidence type="ECO:0000313" key="3">
    <source>
        <dbReference type="Proteomes" id="UP001153269"/>
    </source>
</evidence>
<dbReference type="EMBL" id="CADEAL010000322">
    <property type="protein sequence ID" value="CAB1418405.1"/>
    <property type="molecule type" value="Genomic_DNA"/>
</dbReference>
<dbReference type="Proteomes" id="UP001153269">
    <property type="component" value="Unassembled WGS sequence"/>
</dbReference>
<feature type="region of interest" description="Disordered" evidence="1">
    <location>
        <begin position="46"/>
        <end position="84"/>
    </location>
</feature>
<keyword evidence="3" id="KW-1185">Reference proteome</keyword>
<feature type="compositionally biased region" description="Basic and acidic residues" evidence="1">
    <location>
        <begin position="50"/>
        <end position="71"/>
    </location>
</feature>
<organism evidence="2 3">
    <name type="scientific">Pleuronectes platessa</name>
    <name type="common">European plaice</name>
    <dbReference type="NCBI Taxonomy" id="8262"/>
    <lineage>
        <taxon>Eukaryota</taxon>
        <taxon>Metazoa</taxon>
        <taxon>Chordata</taxon>
        <taxon>Craniata</taxon>
        <taxon>Vertebrata</taxon>
        <taxon>Euteleostomi</taxon>
        <taxon>Actinopterygii</taxon>
        <taxon>Neopterygii</taxon>
        <taxon>Teleostei</taxon>
        <taxon>Neoteleostei</taxon>
        <taxon>Acanthomorphata</taxon>
        <taxon>Carangaria</taxon>
        <taxon>Pleuronectiformes</taxon>
        <taxon>Pleuronectoidei</taxon>
        <taxon>Pleuronectidae</taxon>
        <taxon>Pleuronectes</taxon>
    </lineage>
</organism>
<gene>
    <name evidence="2" type="ORF">PLEPLA_LOCUS6231</name>
</gene>
<protein>
    <submittedName>
        <fullName evidence="2">Uncharacterized protein</fullName>
    </submittedName>
</protein>
<proteinExistence type="predicted"/>
<accession>A0A9N7TST8</accession>
<reference evidence="2" key="1">
    <citation type="submission" date="2020-03" db="EMBL/GenBank/DDBJ databases">
        <authorList>
            <person name="Weist P."/>
        </authorList>
    </citation>
    <scope>NUCLEOTIDE SEQUENCE</scope>
</reference>
<name>A0A9N7TST8_PLEPL</name>
<evidence type="ECO:0000256" key="1">
    <source>
        <dbReference type="SAM" id="MobiDB-lite"/>
    </source>
</evidence>
<comment type="caution">
    <text evidence="2">The sequence shown here is derived from an EMBL/GenBank/DDBJ whole genome shotgun (WGS) entry which is preliminary data.</text>
</comment>
<sequence>MAEAKKKKAFGVYWLATTETRRCQCAAGRTYQAKSCWQRDAKTSAGAVNRRIENQTERRRERGGRVKEKQNHNSLNLPPPTPYNSPHPHLRPLPLLLVFTLTSFIPPLHHIVLLTPLSGTQVLPNTYKSPIKSHKAIFILLLPQPGEWSEGEHG</sequence>
<evidence type="ECO:0000313" key="2">
    <source>
        <dbReference type="EMBL" id="CAB1418405.1"/>
    </source>
</evidence>